<dbReference type="InterPro" id="IPR008928">
    <property type="entry name" value="6-hairpin_glycosidase_sf"/>
</dbReference>
<feature type="region of interest" description="Disordered" evidence="1">
    <location>
        <begin position="10"/>
        <end position="33"/>
    </location>
</feature>
<dbReference type="InterPro" id="IPR054491">
    <property type="entry name" value="MGH1-like_GH"/>
</dbReference>
<comment type="caution">
    <text evidence="3">The sequence shown here is derived from an EMBL/GenBank/DDBJ whole genome shotgun (WGS) entry which is preliminary data.</text>
</comment>
<proteinExistence type="predicted"/>
<feature type="compositionally biased region" description="Gly residues" evidence="1">
    <location>
        <begin position="14"/>
        <end position="33"/>
    </location>
</feature>
<organism evidence="3 4">
    <name type="scientific">Streptomyces tsukubensis</name>
    <dbReference type="NCBI Taxonomy" id="83656"/>
    <lineage>
        <taxon>Bacteria</taxon>
        <taxon>Bacillati</taxon>
        <taxon>Actinomycetota</taxon>
        <taxon>Actinomycetes</taxon>
        <taxon>Kitasatosporales</taxon>
        <taxon>Streptomycetaceae</taxon>
        <taxon>Streptomyces</taxon>
    </lineage>
</organism>
<dbReference type="STRING" id="83656.B1H18_28110"/>
<dbReference type="Proteomes" id="UP000190539">
    <property type="component" value="Unassembled WGS sequence"/>
</dbReference>
<reference evidence="3 4" key="1">
    <citation type="submission" date="2017-02" db="EMBL/GenBank/DDBJ databases">
        <title>Draft Genome Sequence of Streptomyces tsukubaensis F601, a Producer of the immunosuppressant tacrolimus FK506.</title>
        <authorList>
            <person name="Zong G."/>
            <person name="Zhong C."/>
            <person name="Fu J."/>
            <person name="Qin R."/>
            <person name="Cao G."/>
        </authorList>
    </citation>
    <scope>NUCLEOTIDE SEQUENCE [LARGE SCALE GENOMIC DNA]</scope>
    <source>
        <strain evidence="3 4">F601</strain>
    </source>
</reference>
<name>A0A1V4A2Y3_9ACTN</name>
<dbReference type="GO" id="GO:0005975">
    <property type="term" value="P:carbohydrate metabolic process"/>
    <property type="evidence" value="ECO:0007669"/>
    <property type="project" value="InterPro"/>
</dbReference>
<dbReference type="AlphaFoldDB" id="A0A1V4A2Y3"/>
<feature type="domain" description="Mannosylglycerate hydrolase MGH1-like glycoside hydrolase" evidence="2">
    <location>
        <begin position="150"/>
        <end position="425"/>
    </location>
</feature>
<evidence type="ECO:0000313" key="3">
    <source>
        <dbReference type="EMBL" id="OON73048.1"/>
    </source>
</evidence>
<dbReference type="Pfam" id="PF22422">
    <property type="entry name" value="MGH1-like_GH"/>
    <property type="match status" value="1"/>
</dbReference>
<keyword evidence="4" id="KW-1185">Reference proteome</keyword>
<dbReference type="SUPFAM" id="SSF48208">
    <property type="entry name" value="Six-hairpin glycosidases"/>
    <property type="match status" value="1"/>
</dbReference>
<dbReference type="Gene3D" id="1.50.10.10">
    <property type="match status" value="1"/>
</dbReference>
<evidence type="ECO:0000313" key="4">
    <source>
        <dbReference type="Proteomes" id="UP000190539"/>
    </source>
</evidence>
<dbReference type="InterPro" id="IPR012341">
    <property type="entry name" value="6hp_glycosidase-like_sf"/>
</dbReference>
<evidence type="ECO:0000259" key="2">
    <source>
        <dbReference type="Pfam" id="PF22422"/>
    </source>
</evidence>
<gene>
    <name evidence="3" type="ORF">B1H18_28110</name>
</gene>
<dbReference type="Gene3D" id="2.60.420.10">
    <property type="entry name" value="Maltose phosphorylase, domain 3"/>
    <property type="match status" value="1"/>
</dbReference>
<protein>
    <recommendedName>
        <fullName evidence="2">Mannosylglycerate hydrolase MGH1-like glycoside hydrolase domain-containing protein</fullName>
    </recommendedName>
</protein>
<evidence type="ECO:0000256" key="1">
    <source>
        <dbReference type="SAM" id="MobiDB-lite"/>
    </source>
</evidence>
<accession>A0A1V4A2Y3</accession>
<dbReference type="EMBL" id="MVFC01000033">
    <property type="protein sequence ID" value="OON73048.1"/>
    <property type="molecule type" value="Genomic_DNA"/>
</dbReference>
<sequence length="511" mass="55090">MAGGSPVLAAEGATGRGGTSASGAGAAGQAGGAGSTLEFGRGGAGGSVASSLADAHRAALTNLFDVNTVPYDPATYDRTGLMSDPPGVFIRAGGGYEQPWTRDASVNTWNAASSLSPGPARNTLWSVVDRQDDGSLIVLQDNQWWDQIIWAVAAWHHYRVTGDRAFLTDAYATAVHTLRRNRAEHYNARYGLFEGPAFMQDGIAGYPSPPYDPDNDSSFVLDHPDTDKLMSLSTNCLYHAGYLACAAMAEEKGERREAAKLRAEAARLRRTVNARLWRPEAGTYGYFLHGIGERVGRLEPYEEAGGLALAVLCGVASPAHTRSVLARTHREPHGVVNVWPHFPRFDDAHPGRHNVTVWPMVVAMWGHAAAAGGRTDLLAEALKDVAGLVAGDGHFWELYNARSGAPDGGWQVGHAWDSQPDQTWSATGCLRMIHRGLFGIRHERTGLRLTPSLPSGWGPVTLRGFPYRRAVLDITLEGAGRRVTSATMDGHRLRTVPADLRGRHRIRVELA</sequence>